<reference evidence="7 8" key="1">
    <citation type="submission" date="2018-03" db="EMBL/GenBank/DDBJ databases">
        <title>Whole genome sequencing of Histamine producing bacteria.</title>
        <authorList>
            <person name="Butler K."/>
        </authorList>
    </citation>
    <scope>NUCLEOTIDE SEQUENCE [LARGE SCALE GENOMIC DNA]</scope>
    <source>
        <strain evidence="6 9">ATCC 25521</strain>
        <strain evidence="7 8">ATCC 33979</strain>
    </source>
</reference>
<organism evidence="7 8">
    <name type="scientific">Photobacterium leiognathi</name>
    <dbReference type="NCBI Taxonomy" id="553611"/>
    <lineage>
        <taxon>Bacteria</taxon>
        <taxon>Pseudomonadati</taxon>
        <taxon>Pseudomonadota</taxon>
        <taxon>Gammaproteobacteria</taxon>
        <taxon>Vibrionales</taxon>
        <taxon>Vibrionaceae</taxon>
        <taxon>Photobacterium</taxon>
    </lineage>
</organism>
<dbReference type="EMBL" id="PYOI01000038">
    <property type="protein sequence ID" value="PSV78616.1"/>
    <property type="molecule type" value="Genomic_DNA"/>
</dbReference>
<dbReference type="InterPro" id="IPR003752">
    <property type="entry name" value="DiS_bond_form_DsbB/BdbC"/>
</dbReference>
<name>A0A0D8M231_PHOLE</name>
<comment type="caution">
    <text evidence="7">The sequence shown here is derived from an EMBL/GenBank/DDBJ whole genome shotgun (WGS) entry which is preliminary data.</text>
</comment>
<feature type="transmembrane region" description="Helical" evidence="5">
    <location>
        <begin position="43"/>
        <end position="59"/>
    </location>
</feature>
<dbReference type="GO" id="GO:0015035">
    <property type="term" value="F:protein-disulfide reductase activity"/>
    <property type="evidence" value="ECO:0007669"/>
    <property type="project" value="InterPro"/>
</dbReference>
<keyword evidence="9" id="KW-1185">Reference proteome</keyword>
<dbReference type="Proteomes" id="UP000240410">
    <property type="component" value="Unassembled WGS sequence"/>
</dbReference>
<evidence type="ECO:0000313" key="7">
    <source>
        <dbReference type="EMBL" id="PSV87011.1"/>
    </source>
</evidence>
<dbReference type="EMBL" id="PYOJ01000038">
    <property type="protein sequence ID" value="PSV87011.1"/>
    <property type="molecule type" value="Genomic_DNA"/>
</dbReference>
<dbReference type="SUPFAM" id="SSF158442">
    <property type="entry name" value="DsbB-like"/>
    <property type="match status" value="1"/>
</dbReference>
<evidence type="ECO:0000313" key="6">
    <source>
        <dbReference type="EMBL" id="PSV78616.1"/>
    </source>
</evidence>
<dbReference type="GO" id="GO:0006457">
    <property type="term" value="P:protein folding"/>
    <property type="evidence" value="ECO:0007669"/>
    <property type="project" value="InterPro"/>
</dbReference>
<dbReference type="Proteomes" id="UP000241566">
    <property type="component" value="Unassembled WGS sequence"/>
</dbReference>
<evidence type="ECO:0000313" key="9">
    <source>
        <dbReference type="Proteomes" id="UP000241566"/>
    </source>
</evidence>
<feature type="transmembrane region" description="Helical" evidence="5">
    <location>
        <begin position="66"/>
        <end position="84"/>
    </location>
</feature>
<feature type="transmembrane region" description="Helical" evidence="5">
    <location>
        <begin position="12"/>
        <end position="31"/>
    </location>
</feature>
<gene>
    <name evidence="7" type="ORF">CTM89_19315</name>
    <name evidence="6" type="ORF">CTM94_18460</name>
</gene>
<evidence type="ECO:0000256" key="4">
    <source>
        <dbReference type="ARBA" id="ARBA00023136"/>
    </source>
</evidence>
<evidence type="ECO:0000256" key="1">
    <source>
        <dbReference type="ARBA" id="ARBA00004141"/>
    </source>
</evidence>
<accession>A0A0D8M231</accession>
<dbReference type="AlphaFoldDB" id="A0A0D8M231"/>
<evidence type="ECO:0000256" key="3">
    <source>
        <dbReference type="ARBA" id="ARBA00022989"/>
    </source>
</evidence>
<keyword evidence="2 5" id="KW-0812">Transmembrane</keyword>
<dbReference type="Pfam" id="PF02600">
    <property type="entry name" value="DsbB"/>
    <property type="match status" value="1"/>
</dbReference>
<proteinExistence type="predicted"/>
<comment type="subcellular location">
    <subcellularLocation>
        <location evidence="1">Membrane</location>
        <topology evidence="1">Multi-pass membrane protein</topology>
    </subcellularLocation>
</comment>
<evidence type="ECO:0000256" key="5">
    <source>
        <dbReference type="SAM" id="Phobius"/>
    </source>
</evidence>
<dbReference type="OrthoDB" id="3711263at2"/>
<evidence type="ECO:0000313" key="8">
    <source>
        <dbReference type="Proteomes" id="UP000240410"/>
    </source>
</evidence>
<feature type="transmembrane region" description="Helical" evidence="5">
    <location>
        <begin position="139"/>
        <end position="161"/>
    </location>
</feature>
<evidence type="ECO:0000256" key="2">
    <source>
        <dbReference type="ARBA" id="ARBA00022692"/>
    </source>
</evidence>
<dbReference type="STRING" id="553611.GCA_001557755_02387"/>
<protein>
    <submittedName>
        <fullName evidence="7">Disulfide bond formation protein B</fullName>
    </submittedName>
</protein>
<dbReference type="InterPro" id="IPR023380">
    <property type="entry name" value="DsbB-like_sf"/>
</dbReference>
<dbReference type="GeneID" id="99740180"/>
<feature type="transmembrane region" description="Helical" evidence="5">
    <location>
        <begin position="104"/>
        <end position="127"/>
    </location>
</feature>
<dbReference type="Gene3D" id="1.20.1550.10">
    <property type="entry name" value="DsbB-like"/>
    <property type="match status" value="1"/>
</dbReference>
<sequence>MNNKHVTLLNTLGLLGITFVLLMGSVLQVAWNELPCPLCLLQRLGFVMVMFGFMLNVVYGTQQRHYGVILVGALFGAATALRQVSLHVIPGTPGFGSPILGMHYYTWAFVIFGMTIAGVALLLMLWNKDWTSENYQMNKFGKFVCILAIVAVLINVVSTFLECGPYQCPDNPVSYWLLDMFK</sequence>
<keyword evidence="4 5" id="KW-0472">Membrane</keyword>
<dbReference type="GO" id="GO:0016020">
    <property type="term" value="C:membrane"/>
    <property type="evidence" value="ECO:0007669"/>
    <property type="project" value="UniProtKB-SubCell"/>
</dbReference>
<keyword evidence="3 5" id="KW-1133">Transmembrane helix</keyword>
<dbReference type="RefSeq" id="WP_008986199.1">
    <property type="nucleotide sequence ID" value="NZ_CP131601.1"/>
</dbReference>